<comment type="caution">
    <text evidence="1">The sequence shown here is derived from an EMBL/GenBank/DDBJ whole genome shotgun (WGS) entry which is preliminary data.</text>
</comment>
<reference evidence="1" key="1">
    <citation type="journal article" date="2023" name="Mol. Phylogenet. Evol.">
        <title>Genome-scale phylogeny and comparative genomics of the fungal order Sordariales.</title>
        <authorList>
            <person name="Hensen N."/>
            <person name="Bonometti L."/>
            <person name="Westerberg I."/>
            <person name="Brannstrom I.O."/>
            <person name="Guillou S."/>
            <person name="Cros-Aarteil S."/>
            <person name="Calhoun S."/>
            <person name="Haridas S."/>
            <person name="Kuo A."/>
            <person name="Mondo S."/>
            <person name="Pangilinan J."/>
            <person name="Riley R."/>
            <person name="LaButti K."/>
            <person name="Andreopoulos B."/>
            <person name="Lipzen A."/>
            <person name="Chen C."/>
            <person name="Yan M."/>
            <person name="Daum C."/>
            <person name="Ng V."/>
            <person name="Clum A."/>
            <person name="Steindorff A."/>
            <person name="Ohm R.A."/>
            <person name="Martin F."/>
            <person name="Silar P."/>
            <person name="Natvig D.O."/>
            <person name="Lalanne C."/>
            <person name="Gautier V."/>
            <person name="Ament-Velasquez S.L."/>
            <person name="Kruys A."/>
            <person name="Hutchinson M.I."/>
            <person name="Powell A.J."/>
            <person name="Barry K."/>
            <person name="Miller A.N."/>
            <person name="Grigoriev I.V."/>
            <person name="Debuchy R."/>
            <person name="Gladieux P."/>
            <person name="Hiltunen Thoren M."/>
            <person name="Johannesson H."/>
        </authorList>
    </citation>
    <scope>NUCLEOTIDE SEQUENCE</scope>
    <source>
        <strain evidence="1">CBS 118394</strain>
    </source>
</reference>
<keyword evidence="2" id="KW-1185">Reference proteome</keyword>
<dbReference type="EMBL" id="JAUEDM010000001">
    <property type="protein sequence ID" value="KAK3329347.1"/>
    <property type="molecule type" value="Genomic_DNA"/>
</dbReference>
<evidence type="ECO:0000313" key="2">
    <source>
        <dbReference type="Proteomes" id="UP001283341"/>
    </source>
</evidence>
<proteinExistence type="predicted"/>
<name>A0AAE0IQJ9_9PEZI</name>
<dbReference type="AlphaFoldDB" id="A0AAE0IQJ9"/>
<gene>
    <name evidence="1" type="ORF">B0H66DRAFT_20032</name>
</gene>
<accession>A0AAE0IQJ9</accession>
<reference evidence="1" key="2">
    <citation type="submission" date="2023-06" db="EMBL/GenBank/DDBJ databases">
        <authorList>
            <consortium name="Lawrence Berkeley National Laboratory"/>
            <person name="Haridas S."/>
            <person name="Hensen N."/>
            <person name="Bonometti L."/>
            <person name="Westerberg I."/>
            <person name="Brannstrom I.O."/>
            <person name="Guillou S."/>
            <person name="Cros-Aarteil S."/>
            <person name="Calhoun S."/>
            <person name="Kuo A."/>
            <person name="Mondo S."/>
            <person name="Pangilinan J."/>
            <person name="Riley R."/>
            <person name="Labutti K."/>
            <person name="Andreopoulos B."/>
            <person name="Lipzen A."/>
            <person name="Chen C."/>
            <person name="Yanf M."/>
            <person name="Daum C."/>
            <person name="Ng V."/>
            <person name="Clum A."/>
            <person name="Steindorff A."/>
            <person name="Ohm R."/>
            <person name="Martin F."/>
            <person name="Silar P."/>
            <person name="Natvig D."/>
            <person name="Lalanne C."/>
            <person name="Gautier V."/>
            <person name="Ament-Velasquez S.L."/>
            <person name="Kruys A."/>
            <person name="Hutchinson M.I."/>
            <person name="Powell A.J."/>
            <person name="Barry K."/>
            <person name="Miller A.N."/>
            <person name="Grigoriev I.V."/>
            <person name="Debuchy R."/>
            <person name="Gladieux P."/>
            <person name="Thoren M.H."/>
            <person name="Johannesson H."/>
        </authorList>
    </citation>
    <scope>NUCLEOTIDE SEQUENCE</scope>
    <source>
        <strain evidence="1">CBS 118394</strain>
    </source>
</reference>
<protein>
    <submittedName>
        <fullName evidence="1">Uncharacterized protein</fullName>
    </submittedName>
</protein>
<evidence type="ECO:0000313" key="1">
    <source>
        <dbReference type="EMBL" id="KAK3329347.1"/>
    </source>
</evidence>
<sequence length="229" mass="25551">MEHANVHLHIVNLFCSSLRQRPSWAAAATLLQSKGGRWRETNLGQHDLELSVPQQHTGDCHRFRMVLVSPADIENPDTFDRIERLSDSNGGQNGAAVFLLDGDEIKDGMGSFMRLQMRLLGKSNVPMMPLTSVEALPPFLETFQGSLVASTNARPWPVDAAQDLLPYCIPSRAPLPRPTTQILSQNSLSFRELVDQLTSGNGRDRLYTAIGPEALEHLIAFWTYEYAMH</sequence>
<dbReference type="Proteomes" id="UP001283341">
    <property type="component" value="Unassembled WGS sequence"/>
</dbReference>
<organism evidence="1 2">
    <name type="scientific">Apodospora peruviana</name>
    <dbReference type="NCBI Taxonomy" id="516989"/>
    <lineage>
        <taxon>Eukaryota</taxon>
        <taxon>Fungi</taxon>
        <taxon>Dikarya</taxon>
        <taxon>Ascomycota</taxon>
        <taxon>Pezizomycotina</taxon>
        <taxon>Sordariomycetes</taxon>
        <taxon>Sordariomycetidae</taxon>
        <taxon>Sordariales</taxon>
        <taxon>Lasiosphaeriaceae</taxon>
        <taxon>Apodospora</taxon>
    </lineage>
</organism>